<dbReference type="GO" id="GO:0016020">
    <property type="term" value="C:membrane"/>
    <property type="evidence" value="ECO:0007669"/>
    <property type="project" value="InterPro"/>
</dbReference>
<protein>
    <recommendedName>
        <fullName evidence="4">YggT family protein</fullName>
    </recommendedName>
</protein>
<evidence type="ECO:0008006" key="4">
    <source>
        <dbReference type="Google" id="ProtNLM"/>
    </source>
</evidence>
<dbReference type="AlphaFoldDB" id="A0A1F4TKA2"/>
<proteinExistence type="predicted"/>
<dbReference type="Pfam" id="PF02325">
    <property type="entry name" value="CCB3_YggT"/>
    <property type="match status" value="1"/>
</dbReference>
<dbReference type="EMBL" id="MEUI01000039">
    <property type="protein sequence ID" value="OGC33155.1"/>
    <property type="molecule type" value="Genomic_DNA"/>
</dbReference>
<feature type="transmembrane region" description="Helical" evidence="1">
    <location>
        <begin position="6"/>
        <end position="24"/>
    </location>
</feature>
<feature type="transmembrane region" description="Helical" evidence="1">
    <location>
        <begin position="36"/>
        <end position="55"/>
    </location>
</feature>
<organism evidence="2 3">
    <name type="scientific">candidate division WOR-1 bacterium RIFOXYC2_FULL_41_25</name>
    <dbReference type="NCBI Taxonomy" id="1802586"/>
    <lineage>
        <taxon>Bacteria</taxon>
        <taxon>Bacillati</taxon>
        <taxon>Saganbacteria</taxon>
    </lineage>
</organism>
<name>A0A1F4TKA2_UNCSA</name>
<reference evidence="2 3" key="1">
    <citation type="journal article" date="2016" name="Nat. Commun.">
        <title>Thousands of microbial genomes shed light on interconnected biogeochemical processes in an aquifer system.</title>
        <authorList>
            <person name="Anantharaman K."/>
            <person name="Brown C.T."/>
            <person name="Hug L.A."/>
            <person name="Sharon I."/>
            <person name="Castelle C.J."/>
            <person name="Probst A.J."/>
            <person name="Thomas B.C."/>
            <person name="Singh A."/>
            <person name="Wilkins M.J."/>
            <person name="Karaoz U."/>
            <person name="Brodie E.L."/>
            <person name="Williams K.H."/>
            <person name="Hubbard S.S."/>
            <person name="Banfield J.F."/>
        </authorList>
    </citation>
    <scope>NUCLEOTIDE SEQUENCE [LARGE SCALE GENOMIC DNA]</scope>
</reference>
<evidence type="ECO:0000313" key="2">
    <source>
        <dbReference type="EMBL" id="OGC33155.1"/>
    </source>
</evidence>
<dbReference type="InterPro" id="IPR003425">
    <property type="entry name" value="CCB3/YggT"/>
</dbReference>
<evidence type="ECO:0000313" key="3">
    <source>
        <dbReference type="Proteomes" id="UP000177309"/>
    </source>
</evidence>
<sequence length="87" mass="9973">MDFIIFIVNFVFSALYILLALRAILPWVPNSKRNHIFAPVYALTEPLVVIVRLALPPQWMGMDVSPFVVIILLWVLQKVMLQLLAVL</sequence>
<keyword evidence="1" id="KW-1133">Transmembrane helix</keyword>
<dbReference type="Proteomes" id="UP000177309">
    <property type="component" value="Unassembled WGS sequence"/>
</dbReference>
<comment type="caution">
    <text evidence="2">The sequence shown here is derived from an EMBL/GenBank/DDBJ whole genome shotgun (WGS) entry which is preliminary data.</text>
</comment>
<keyword evidence="1" id="KW-0812">Transmembrane</keyword>
<evidence type="ECO:0000256" key="1">
    <source>
        <dbReference type="SAM" id="Phobius"/>
    </source>
</evidence>
<gene>
    <name evidence="2" type="ORF">A2462_06310</name>
</gene>
<keyword evidence="1" id="KW-0472">Membrane</keyword>
<feature type="transmembrane region" description="Helical" evidence="1">
    <location>
        <begin position="67"/>
        <end position="86"/>
    </location>
</feature>
<accession>A0A1F4TKA2</accession>